<evidence type="ECO:0000256" key="4">
    <source>
        <dbReference type="ARBA" id="ARBA00022741"/>
    </source>
</evidence>
<comment type="subcellular location">
    <subcellularLocation>
        <location evidence="1">Membrane</location>
        <topology evidence="1">Peripheral membrane protein</topology>
    </subcellularLocation>
</comment>
<protein>
    <submittedName>
        <fullName evidence="12">Preprotein translocase subunit SecA domain containing protein</fullName>
    </submittedName>
</protein>
<dbReference type="SMART" id="SM00958">
    <property type="entry name" value="SecA_PP_bind"/>
    <property type="match status" value="1"/>
</dbReference>
<dbReference type="GO" id="GO:0005524">
    <property type="term" value="F:ATP binding"/>
    <property type="evidence" value="ECO:0007669"/>
    <property type="project" value="UniProtKB-KW"/>
</dbReference>
<dbReference type="GO" id="GO:0017038">
    <property type="term" value="P:protein import"/>
    <property type="evidence" value="ECO:0007669"/>
    <property type="project" value="InterPro"/>
</dbReference>
<dbReference type="Proteomes" id="UP000693970">
    <property type="component" value="Unassembled WGS sequence"/>
</dbReference>
<sequence>MRLFKTKFCCVGLVAVSVNAFVAQRSAFQYSHYYTNNKIAVTETPFVTASSSSFTSKPPSTTMTTTTSLAMGIVEDFVASTDQKARQATNEKYLAELQKRVDKINALEETIEELDDEQLQAKTQQFKERLANGEDINGPLLEEAFAVVREAAWRVLELRHYDVQLLGGLILHEGRLAEMATGEGKTLVSTLPAYLNALTGKTSFIITVNDYLAKRDMEKMGQIHRFLGLTVGLIQSGMKEEERRAAYNNDIVYVTNSELGFDYLRDHLALTPEQTVLPNGSGEFDGFCVVDEADSVLIDEARTPLIISKQVPAPSNKYKTACTLAEALKKDIHYKVDLKNKACTLTDVGYRDSENALGIDNLFEIQADGEAWVPFITNAINAKELFKKDVDYSLLTDESGNKIGVGIIDAFTGRVLDGRRWSDGLHQSIEAREGIEVSEMSKVIAKVTYQSLFRQFSRLSGMTGTAMTDAEEFETTYGLSVVPVPTALPIARRDYPDVAFKTRAAADDALVKEIKNVGGGQEGGRPCLVGTTSVEQSELIVKKLEEAGIKAELLNASPKNAPRESEIVAQAGRTGAVTVATNMAGRGTDILLGGCPKTMARIKTRSSMLENGVLSAQELDKVPPSPKEDYYPCPLDDDLQIALKECAATAKKAFGNDMTAIQLDEILTIATDTTEAEDDPSYIVKLRDVTEAIREQYSEVTEADKKVVQAAGGLYVMGTKRHESSRIDNQLRGRAGRQGDPGTSRFFLSFQDDMFVIFGGDKLQNILKTFRVSDDMPVEAPQVSEALDKVQAAVEEKYRGIRREIFKFDQILNEQREAIYTRRRQILNASDEDSVKFMKEYNNGLISDIVKAQVEGGKVKAEKIVEKVKQFFPLAAPVIQVSDIEGMNEKSAIDFLSIAVDEVFNQKAAALDEQAKAAGKPPNSIGRSARYIALVTMDNAWSDHLQMLENLKEAVVVRGFQGLNPLQEYRKEAFDQFQGLEDTMRNNAPTSGKIGTVLDGCLDRRADDDLIAFNNYKKNYKPSLFSHKGFIQWQCFSAQEHLWDKLEVYVNPSMKPMELWKSRPEYMNEFPLDAFRDVVNRSLVNDENEFTGLSLTVSETHPNASGRSVEHFVFWKIGRSDIRMAKKGPV</sequence>
<keyword evidence="5" id="KW-0067">ATP-binding</keyword>
<name>A0A9K3KMN7_9STRA</name>
<evidence type="ECO:0000256" key="8">
    <source>
        <dbReference type="SAM" id="Coils"/>
    </source>
</evidence>
<keyword evidence="8" id="KW-0175">Coiled coil</keyword>
<dbReference type="PANTHER" id="PTHR30612">
    <property type="entry name" value="SECA INNER MEMBRANE COMPONENT OF SEC PROTEIN SECRETION SYSTEM"/>
    <property type="match status" value="1"/>
</dbReference>
<dbReference type="Pfam" id="PF07517">
    <property type="entry name" value="SecA_DEAD"/>
    <property type="match status" value="1"/>
</dbReference>
<evidence type="ECO:0000256" key="7">
    <source>
        <dbReference type="ARBA" id="ARBA00023136"/>
    </source>
</evidence>
<feature type="domain" description="SecA family profile" evidence="11">
    <location>
        <begin position="79"/>
        <end position="779"/>
    </location>
</feature>
<dbReference type="PANTHER" id="PTHR30612:SF0">
    <property type="entry name" value="CHLOROPLAST PROTEIN-TRANSPORTING ATPASE"/>
    <property type="match status" value="1"/>
</dbReference>
<dbReference type="Pfam" id="PF21090">
    <property type="entry name" value="P-loop_SecA"/>
    <property type="match status" value="1"/>
</dbReference>
<keyword evidence="13" id="KW-1185">Reference proteome</keyword>
<dbReference type="HAMAP" id="MF_01382">
    <property type="entry name" value="SecA"/>
    <property type="match status" value="1"/>
</dbReference>
<reference evidence="12" key="1">
    <citation type="journal article" date="2021" name="Sci. Rep.">
        <title>Diploid genomic architecture of Nitzschia inconspicua, an elite biomass production diatom.</title>
        <authorList>
            <person name="Oliver A."/>
            <person name="Podell S."/>
            <person name="Pinowska A."/>
            <person name="Traller J.C."/>
            <person name="Smith S.R."/>
            <person name="McClure R."/>
            <person name="Beliaev A."/>
            <person name="Bohutskyi P."/>
            <person name="Hill E.A."/>
            <person name="Rabines A."/>
            <person name="Zheng H."/>
            <person name="Allen L.Z."/>
            <person name="Kuo A."/>
            <person name="Grigoriev I.V."/>
            <person name="Allen A.E."/>
            <person name="Hazlebeck D."/>
            <person name="Allen E.E."/>
        </authorList>
    </citation>
    <scope>NUCLEOTIDE SEQUENCE</scope>
    <source>
        <strain evidence="12">Hildebrandi</strain>
    </source>
</reference>
<dbReference type="Pfam" id="PF07516">
    <property type="entry name" value="SecA_SW"/>
    <property type="match status" value="1"/>
</dbReference>
<evidence type="ECO:0000313" key="13">
    <source>
        <dbReference type="Proteomes" id="UP000693970"/>
    </source>
</evidence>
<feature type="signal peptide" evidence="9">
    <location>
        <begin position="1"/>
        <end position="20"/>
    </location>
</feature>
<evidence type="ECO:0000256" key="6">
    <source>
        <dbReference type="ARBA" id="ARBA00022967"/>
    </source>
</evidence>
<dbReference type="SMART" id="SM00957">
    <property type="entry name" value="SecA_DEAD"/>
    <property type="match status" value="1"/>
</dbReference>
<dbReference type="InterPro" id="IPR014018">
    <property type="entry name" value="SecA_motor_DEAD"/>
</dbReference>
<dbReference type="InterPro" id="IPR011130">
    <property type="entry name" value="SecA_preprotein_X-link_dom"/>
</dbReference>
<dbReference type="CDD" id="cd18803">
    <property type="entry name" value="SF2_C_secA"/>
    <property type="match status" value="1"/>
</dbReference>
<accession>A0A9K3KMN7</accession>
<evidence type="ECO:0000259" key="10">
    <source>
        <dbReference type="PROSITE" id="PS51192"/>
    </source>
</evidence>
<gene>
    <name evidence="12" type="ORF">IV203_005299</name>
</gene>
<dbReference type="InterPro" id="IPR014001">
    <property type="entry name" value="Helicase_ATP-bd"/>
</dbReference>
<dbReference type="Pfam" id="PF01043">
    <property type="entry name" value="SecA_PP_bind"/>
    <property type="match status" value="1"/>
</dbReference>
<dbReference type="GO" id="GO:0016020">
    <property type="term" value="C:membrane"/>
    <property type="evidence" value="ECO:0007669"/>
    <property type="project" value="UniProtKB-SubCell"/>
</dbReference>
<reference evidence="12" key="2">
    <citation type="submission" date="2021-04" db="EMBL/GenBank/DDBJ databases">
        <authorList>
            <person name="Podell S."/>
        </authorList>
    </citation>
    <scope>NUCLEOTIDE SEQUENCE</scope>
    <source>
        <strain evidence="12">Hildebrandi</strain>
    </source>
</reference>
<keyword evidence="7" id="KW-0472">Membrane</keyword>
<dbReference type="InterPro" id="IPR044722">
    <property type="entry name" value="SecA_SF2_C"/>
</dbReference>
<keyword evidence="6" id="KW-1278">Translocase</keyword>
<dbReference type="PROSITE" id="PS01312">
    <property type="entry name" value="SECA"/>
    <property type="match status" value="1"/>
</dbReference>
<feature type="coiled-coil region" evidence="8">
    <location>
        <begin position="90"/>
        <end position="124"/>
    </location>
</feature>
<proteinExistence type="inferred from homology"/>
<dbReference type="CDD" id="cd17928">
    <property type="entry name" value="DEXDc_SecA"/>
    <property type="match status" value="1"/>
</dbReference>
<dbReference type="OrthoDB" id="27934at2759"/>
<feature type="chain" id="PRO_5039919843" evidence="9">
    <location>
        <begin position="21"/>
        <end position="1130"/>
    </location>
</feature>
<evidence type="ECO:0000256" key="5">
    <source>
        <dbReference type="ARBA" id="ARBA00022840"/>
    </source>
</evidence>
<dbReference type="InterPro" id="IPR000185">
    <property type="entry name" value="SecA"/>
</dbReference>
<dbReference type="NCBIfam" id="TIGR00963">
    <property type="entry name" value="secA"/>
    <property type="match status" value="1"/>
</dbReference>
<comment type="caution">
    <text evidence="12">The sequence shown here is derived from an EMBL/GenBank/DDBJ whole genome shotgun (WGS) entry which is preliminary data.</text>
</comment>
<evidence type="ECO:0000313" key="12">
    <source>
        <dbReference type="EMBL" id="KAG7346231.1"/>
    </source>
</evidence>
<dbReference type="GO" id="GO:0006605">
    <property type="term" value="P:protein targeting"/>
    <property type="evidence" value="ECO:0007669"/>
    <property type="project" value="InterPro"/>
</dbReference>
<keyword evidence="9" id="KW-0732">Signal</keyword>
<keyword evidence="4" id="KW-0547">Nucleotide-binding</keyword>
<dbReference type="InterPro" id="IPR011115">
    <property type="entry name" value="SecA_DEAD"/>
</dbReference>
<evidence type="ECO:0000259" key="11">
    <source>
        <dbReference type="PROSITE" id="PS51196"/>
    </source>
</evidence>
<dbReference type="InterPro" id="IPR011116">
    <property type="entry name" value="SecA_Wing/Scaffold"/>
</dbReference>
<dbReference type="InterPro" id="IPR020937">
    <property type="entry name" value="SecA_CS"/>
</dbReference>
<comment type="similarity">
    <text evidence="2">Belongs to the SecA family.</text>
</comment>
<dbReference type="EMBL" id="JAGRRH010000021">
    <property type="protein sequence ID" value="KAG7346231.1"/>
    <property type="molecule type" value="Genomic_DNA"/>
</dbReference>
<feature type="domain" description="Helicase ATP-binding" evidence="10">
    <location>
        <begin position="166"/>
        <end position="308"/>
    </location>
</feature>
<evidence type="ECO:0000256" key="3">
    <source>
        <dbReference type="ARBA" id="ARBA00022448"/>
    </source>
</evidence>
<dbReference type="AlphaFoldDB" id="A0A9K3KMN7"/>
<evidence type="ECO:0000256" key="2">
    <source>
        <dbReference type="ARBA" id="ARBA00007650"/>
    </source>
</evidence>
<evidence type="ECO:0000256" key="1">
    <source>
        <dbReference type="ARBA" id="ARBA00004170"/>
    </source>
</evidence>
<keyword evidence="3" id="KW-0813">Transport</keyword>
<dbReference type="GO" id="GO:0006886">
    <property type="term" value="P:intracellular protein transport"/>
    <property type="evidence" value="ECO:0007669"/>
    <property type="project" value="InterPro"/>
</dbReference>
<organism evidence="12 13">
    <name type="scientific">Nitzschia inconspicua</name>
    <dbReference type="NCBI Taxonomy" id="303405"/>
    <lineage>
        <taxon>Eukaryota</taxon>
        <taxon>Sar</taxon>
        <taxon>Stramenopiles</taxon>
        <taxon>Ochrophyta</taxon>
        <taxon>Bacillariophyta</taxon>
        <taxon>Bacillariophyceae</taxon>
        <taxon>Bacillariophycidae</taxon>
        <taxon>Bacillariales</taxon>
        <taxon>Bacillariaceae</taxon>
        <taxon>Nitzschia</taxon>
    </lineage>
</organism>
<dbReference type="PROSITE" id="PS51192">
    <property type="entry name" value="HELICASE_ATP_BIND_1"/>
    <property type="match status" value="1"/>
</dbReference>
<evidence type="ECO:0000256" key="9">
    <source>
        <dbReference type="SAM" id="SignalP"/>
    </source>
</evidence>
<dbReference type="PROSITE" id="PS51196">
    <property type="entry name" value="SECA_MOTOR_DEAD"/>
    <property type="match status" value="1"/>
</dbReference>